<dbReference type="Proteomes" id="UP000054549">
    <property type="component" value="Unassembled WGS sequence"/>
</dbReference>
<dbReference type="InterPro" id="IPR017441">
    <property type="entry name" value="Protein_kinase_ATP_BS"/>
</dbReference>
<feature type="coiled-coil region" evidence="5">
    <location>
        <begin position="319"/>
        <end position="381"/>
    </location>
</feature>
<keyword evidence="2 4" id="KW-0067">ATP-binding</keyword>
<accession>A0A0C2SLD6</accession>
<feature type="domain" description="Protein kinase" evidence="6">
    <location>
        <begin position="23"/>
        <end position="295"/>
    </location>
</feature>
<dbReference type="AlphaFoldDB" id="A0A0C2SLD6"/>
<evidence type="ECO:0000259" key="6">
    <source>
        <dbReference type="PROSITE" id="PS50011"/>
    </source>
</evidence>
<dbReference type="InterPro" id="IPR001245">
    <property type="entry name" value="Ser-Thr/Tyr_kinase_cat_dom"/>
</dbReference>
<dbReference type="InterPro" id="IPR000719">
    <property type="entry name" value="Prot_kinase_dom"/>
</dbReference>
<dbReference type="HOGENOM" id="CLU_375954_0_0_1"/>
<organism evidence="7 8">
    <name type="scientific">Amanita muscaria (strain Koide BX008)</name>
    <dbReference type="NCBI Taxonomy" id="946122"/>
    <lineage>
        <taxon>Eukaryota</taxon>
        <taxon>Fungi</taxon>
        <taxon>Dikarya</taxon>
        <taxon>Basidiomycota</taxon>
        <taxon>Agaricomycotina</taxon>
        <taxon>Agaricomycetes</taxon>
        <taxon>Agaricomycetidae</taxon>
        <taxon>Agaricales</taxon>
        <taxon>Pluteineae</taxon>
        <taxon>Amanitaceae</taxon>
        <taxon>Amanita</taxon>
    </lineage>
</organism>
<evidence type="ECO:0000256" key="5">
    <source>
        <dbReference type="SAM" id="Coils"/>
    </source>
</evidence>
<dbReference type="PANTHER" id="PTHR44329">
    <property type="entry name" value="SERINE/THREONINE-PROTEIN KINASE TNNI3K-RELATED"/>
    <property type="match status" value="1"/>
</dbReference>
<dbReference type="PROSITE" id="PS00107">
    <property type="entry name" value="PROTEIN_KINASE_ATP"/>
    <property type="match status" value="1"/>
</dbReference>
<dbReference type="Gene3D" id="1.10.510.10">
    <property type="entry name" value="Transferase(Phosphotransferase) domain 1"/>
    <property type="match status" value="1"/>
</dbReference>
<gene>
    <name evidence="7" type="ORF">M378DRAFT_11733</name>
</gene>
<dbReference type="SUPFAM" id="SSF49785">
    <property type="entry name" value="Galactose-binding domain-like"/>
    <property type="match status" value="1"/>
</dbReference>
<dbReference type="InterPro" id="IPR051681">
    <property type="entry name" value="Ser/Thr_Kinases-Pseudokinases"/>
</dbReference>
<feature type="binding site" evidence="4">
    <location>
        <position position="57"/>
    </location>
    <ligand>
        <name>ATP</name>
        <dbReference type="ChEBI" id="CHEBI:30616"/>
    </ligand>
</feature>
<evidence type="ECO:0000313" key="8">
    <source>
        <dbReference type="Proteomes" id="UP000054549"/>
    </source>
</evidence>
<dbReference type="SUPFAM" id="SSF56112">
    <property type="entry name" value="Protein kinase-like (PK-like)"/>
    <property type="match status" value="1"/>
</dbReference>
<name>A0A0C2SLD6_AMAMK</name>
<dbReference type="STRING" id="946122.A0A0C2SLD6"/>
<dbReference type="PANTHER" id="PTHR44329:SF298">
    <property type="entry name" value="MIXED LINEAGE KINASE DOMAIN-LIKE PROTEIN"/>
    <property type="match status" value="1"/>
</dbReference>
<evidence type="ECO:0000256" key="1">
    <source>
        <dbReference type="ARBA" id="ARBA00022741"/>
    </source>
</evidence>
<reference evidence="7 8" key="1">
    <citation type="submission" date="2014-04" db="EMBL/GenBank/DDBJ databases">
        <title>Evolutionary Origins and Diversification of the Mycorrhizal Mutualists.</title>
        <authorList>
            <consortium name="DOE Joint Genome Institute"/>
            <consortium name="Mycorrhizal Genomics Consortium"/>
            <person name="Kohler A."/>
            <person name="Kuo A."/>
            <person name="Nagy L.G."/>
            <person name="Floudas D."/>
            <person name="Copeland A."/>
            <person name="Barry K.W."/>
            <person name="Cichocki N."/>
            <person name="Veneault-Fourrey C."/>
            <person name="LaButti K."/>
            <person name="Lindquist E.A."/>
            <person name="Lipzen A."/>
            <person name="Lundell T."/>
            <person name="Morin E."/>
            <person name="Murat C."/>
            <person name="Riley R."/>
            <person name="Ohm R."/>
            <person name="Sun H."/>
            <person name="Tunlid A."/>
            <person name="Henrissat B."/>
            <person name="Grigoriev I.V."/>
            <person name="Hibbett D.S."/>
            <person name="Martin F."/>
        </authorList>
    </citation>
    <scope>NUCLEOTIDE SEQUENCE [LARGE SCALE GENOMIC DNA]</scope>
    <source>
        <strain evidence="7 8">Koide BX008</strain>
    </source>
</reference>
<evidence type="ECO:0000256" key="2">
    <source>
        <dbReference type="ARBA" id="ARBA00022840"/>
    </source>
</evidence>
<evidence type="ECO:0000256" key="3">
    <source>
        <dbReference type="ARBA" id="ARBA00023170"/>
    </source>
</evidence>
<dbReference type="GO" id="GO:0004674">
    <property type="term" value="F:protein serine/threonine kinase activity"/>
    <property type="evidence" value="ECO:0007669"/>
    <property type="project" value="TreeGrafter"/>
</dbReference>
<proteinExistence type="predicted"/>
<keyword evidence="1 4" id="KW-0547">Nucleotide-binding</keyword>
<dbReference type="GO" id="GO:0005524">
    <property type="term" value="F:ATP binding"/>
    <property type="evidence" value="ECO:0007669"/>
    <property type="project" value="UniProtKB-UniRule"/>
</dbReference>
<keyword evidence="8" id="KW-1185">Reference proteome</keyword>
<dbReference type="OrthoDB" id="4062651at2759"/>
<dbReference type="Pfam" id="PF07714">
    <property type="entry name" value="PK_Tyr_Ser-Thr"/>
    <property type="match status" value="1"/>
</dbReference>
<dbReference type="PROSITE" id="PS50011">
    <property type="entry name" value="PROTEIN_KINASE_DOM"/>
    <property type="match status" value="1"/>
</dbReference>
<sequence>MSDLFPYDQLPIFTVPDLSDKIERTTELIGRGGYGSVYKGRWLDAATNPTPATIAIKIIDLVRLRDEAERTRRFKQITRELSLWCSIQHENILPLLGIVRINGDTNIPAFVCPWMENGNAKEFCSRNPHFPPMFILYDIINGLHYLHTSQPEIVHGDIKAASFITETWVVSANSASSSRFLTDNTLWKTTATHAGGTVRWMAPELVNEDATTPTKESDIYAYAMTCYEILSGDVPFKSVTNDMAIPSKVMKGQRPDRIESFHSDSMWDIITRCWEQEPEGRLPTETVLELLQPTVYWKIYWKKEVEEAQAKIGEKDVALAKVGKEMAVLKEQMAEAMAKTEDNLKALKEEKEKTYKFETKITIQTEEIKRLQAILEKLLQDKTAKPSSARHAADALSLANSNWIWTDSGYMTVNPFVTADFRRDLTSPAGKTAVSSQIIITADNIYTLYVNGESIGYGNDWTVSQQYCVKLNPSNNVFAVTVENEEIGPNDTTPNPAAFIAAIQINYSDGTSRTIVTDNQWLCNVATPGFQNITYKSYNDAGWKNAFVAGHVNSFPWRTPTGPKDPSSLSIAGSYWVWTNEVPPNSPMSVAPIGSRAFRKTINVAGGATVRTGTIIIDADDEYDLYINGNYIGSGSNWQTAQSRKFTLDYQTGDIVFAVNATNTGDQAGIIAAIALDVFDFSCSTTLFDITDGSWKYDLTVPPGFQQPDYNDASWPNVVVAGPYGVQPWGWVPTQDAN</sequence>
<dbReference type="EMBL" id="KN818253">
    <property type="protein sequence ID" value="KIL63975.1"/>
    <property type="molecule type" value="Genomic_DNA"/>
</dbReference>
<dbReference type="InterPro" id="IPR008979">
    <property type="entry name" value="Galactose-bd-like_sf"/>
</dbReference>
<evidence type="ECO:0000256" key="4">
    <source>
        <dbReference type="PROSITE-ProRule" id="PRU10141"/>
    </source>
</evidence>
<evidence type="ECO:0000313" key="7">
    <source>
        <dbReference type="EMBL" id="KIL63975.1"/>
    </source>
</evidence>
<keyword evidence="3" id="KW-0675">Receptor</keyword>
<protein>
    <recommendedName>
        <fullName evidence="6">Protein kinase domain-containing protein</fullName>
    </recommendedName>
</protein>
<dbReference type="Gene3D" id="2.60.120.260">
    <property type="entry name" value="Galactose-binding domain-like"/>
    <property type="match status" value="2"/>
</dbReference>
<keyword evidence="5" id="KW-0175">Coiled coil</keyword>
<dbReference type="InParanoid" id="A0A0C2SLD6"/>
<dbReference type="InterPro" id="IPR011009">
    <property type="entry name" value="Kinase-like_dom_sf"/>
</dbReference>